<accession>A0ABX2G104</accession>
<evidence type="ECO:0000259" key="14">
    <source>
        <dbReference type="PROSITE" id="PS50109"/>
    </source>
</evidence>
<dbReference type="SMART" id="SM00086">
    <property type="entry name" value="PAC"/>
    <property type="match status" value="5"/>
</dbReference>
<sequence>MDSEDLSPDRLALQRAVLKAIPDLVWLKDPDGLYLACNRRFEQFYGQPESGILGRSDRDFVSPELADFFRQHDLAAMQGDGPRINEEVVTFASDGHQELLQTIKTALRRPDGSVLGVLGIGRDITALRRVEQEYRALFAHNPAPMLVYERDTLALVEVNEAFLQLYGHQAGDIAALRLPDLYAPWERERLVALTRTISGLVNTGEWHQQRKDGSPVVVVSRSHDIVHEGRACRVAVMTDVTRLHRAARRDRSRLRLLENLARGEALTPLLDQLARDHEALFPRSRCRVELLDEDTPRTGADAPWTEAGPPRRCAVPITGAQGRLLGHITVEPGDAGPDEEEFEHLSFSAQLAATAITQWTTTQRLHRSERQLRDILHAIPDLVWLKDRDGVIRSCNTAFAQLVGRPAGDILGRRPADLLDPDTACALDQGDEAVFDGAPLHGSELWLGGADGRRGLFETIRAPLHDDRGARVGVLGVARDITLLRQGARAMAEQERLIDSMFSQTTDSIVLLEPDTLDFVTFNEAAWRGLGYTKEAFATLRPTDLQLDLDETEVREAVQQVCAGASLSLETRHRRADGGVQHAALTLRMLSYSGRPLVSAVWRDITESRRHEARIHRLNQAYAVLSGVNEAIVRLRDPDRLHAEVCRIVVEIGGFRMAWIGQVEDDAIVPLVHAGHADGYLDRLRLPLHDERPGPTAQALLSGAPAIINDIAADLRMKPWREAALRHGYRASAAFPVVVGERARCVLSVYAGSAGHFDTEQIALYTRLAQDVGFALELRGAEAATRQEQRLREQMMESVAGLFFVLDRRGRVMMWNRRLEEVTGYSGDELRDRVAVDYFDPGERALIAARVQDVLERGEAQAEASLVSRDGRRTPYLFVSRRVDLDEPLIVGTGIDISERVRTERELAGYRQHLEELVATRTAELEQVNARLNREDRRLRAMLSLSQKASTLGESDLLRFGLDEALRLSGSRAGCLHDGGAGGATPALLACSGCSPGLREELLASRAGIAVPIVEDETLRFVLCATGRDGPYDDSDRRELELVGSDLWRIIRRRRTELALEQAKAAADAASQAKSAFLANMSHEIRTPMNAIIGFAHLLGRDPLTPRQHEHLGRLTDASQHLLQVINDILDFSKIDAHKIHLDTSVFDPRESIGRVAGMLRDRARAKRLTLQVRLERCPPRLVADRLRLEQVLLNLLGNAIKFTTQGRVEVRAQPVGPDPGEAGPGWLRIEVEDTGVGIAPAQRAHLFAAFEQADVSTTRRFGGTGLGLAISKRLIELMHGRIDLRSEPGAGSTFWFDLPLDGAVPAGADAPAPQRRIAPAPAAPPVPATVALRPARVLLVEDHPINQEVAAELLRTLGLTVDLADNGAQALERFVPGRHALILMDVQMPVMDGLRATAAIRRLPGGARVPIIALTASAFQDDRMQCLEAGMDDFLGKPVEPEQLRRCLMTWLGPDASPPPPARPVAPGEAGLRERLEAAGLDVDGALARMGGQLPLYRRSLRLFADHHGQDGATMRRPGIPLAELRRLAHSLAGAAGTIGAPALQHLARELELDAGTRLATGTQATDAATAAVLALADATERLCTQLHEALAPAAQPTAPGQPAHAPEPPRAAAPVDWADVRLRLEAMGPLLIEHDTALADLVEQALPVLEPALGELARQLAEQIGSFSFEAAQQTWSEALQHAREAAPT</sequence>
<dbReference type="InterPro" id="IPR003594">
    <property type="entry name" value="HATPase_dom"/>
</dbReference>
<dbReference type="InterPro" id="IPR000014">
    <property type="entry name" value="PAS"/>
</dbReference>
<feature type="domain" description="PAS" evidence="16">
    <location>
        <begin position="788"/>
        <end position="858"/>
    </location>
</feature>
<feature type="domain" description="Response regulatory" evidence="15">
    <location>
        <begin position="1337"/>
        <end position="1453"/>
    </location>
</feature>
<dbReference type="CDD" id="cd00088">
    <property type="entry name" value="HPT"/>
    <property type="match status" value="1"/>
</dbReference>
<dbReference type="PROSITE" id="PS50112">
    <property type="entry name" value="PAS"/>
    <property type="match status" value="3"/>
</dbReference>
<dbReference type="SMART" id="SM00387">
    <property type="entry name" value="HATPase_c"/>
    <property type="match status" value="1"/>
</dbReference>
<evidence type="ECO:0000256" key="9">
    <source>
        <dbReference type="ARBA" id="ARBA00022840"/>
    </source>
</evidence>
<protein>
    <recommendedName>
        <fullName evidence="3">histidine kinase</fullName>
        <ecNumber evidence="3">2.7.13.3</ecNumber>
    </recommendedName>
</protein>
<evidence type="ECO:0000256" key="8">
    <source>
        <dbReference type="ARBA" id="ARBA00022777"/>
    </source>
</evidence>
<comment type="caution">
    <text evidence="19">The sequence shown here is derived from an EMBL/GenBank/DDBJ whole genome shotgun (WGS) entry which is preliminary data.</text>
</comment>
<reference evidence="19 20" key="1">
    <citation type="submission" date="2020-05" db="EMBL/GenBank/DDBJ databases">
        <title>Genomic Encyclopedia of Type Strains, Phase IV (KMG-V): Genome sequencing to study the core and pangenomes of soil and plant-associated prokaryotes.</title>
        <authorList>
            <person name="Whitman W."/>
        </authorList>
    </citation>
    <scope>NUCLEOTIDE SEQUENCE [LARGE SCALE GENOMIC DNA]</scope>
    <source>
        <strain evidence="19 20">C29</strain>
    </source>
</reference>
<proteinExistence type="predicted"/>
<keyword evidence="4" id="KW-1003">Cell membrane</keyword>
<dbReference type="SMART" id="SM00388">
    <property type="entry name" value="HisKA"/>
    <property type="match status" value="1"/>
</dbReference>
<dbReference type="CDD" id="cd00082">
    <property type="entry name" value="HisKA"/>
    <property type="match status" value="1"/>
</dbReference>
<evidence type="ECO:0000256" key="7">
    <source>
        <dbReference type="ARBA" id="ARBA00022692"/>
    </source>
</evidence>
<dbReference type="SMART" id="SM00091">
    <property type="entry name" value="PAS"/>
    <property type="match status" value="5"/>
</dbReference>
<evidence type="ECO:0000256" key="3">
    <source>
        <dbReference type="ARBA" id="ARBA00012438"/>
    </source>
</evidence>
<dbReference type="Pfam" id="PF00072">
    <property type="entry name" value="Response_reg"/>
    <property type="match status" value="1"/>
</dbReference>
<keyword evidence="13" id="KW-0597">Phosphoprotein</keyword>
<dbReference type="InterPro" id="IPR001610">
    <property type="entry name" value="PAC"/>
</dbReference>
<evidence type="ECO:0000313" key="20">
    <source>
        <dbReference type="Proteomes" id="UP001516061"/>
    </source>
</evidence>
<evidence type="ECO:0000259" key="15">
    <source>
        <dbReference type="PROSITE" id="PS50110"/>
    </source>
</evidence>
<dbReference type="SMART" id="SM00448">
    <property type="entry name" value="REC"/>
    <property type="match status" value="1"/>
</dbReference>
<dbReference type="CDD" id="cd17546">
    <property type="entry name" value="REC_hyHK_CKI1_RcsC-like"/>
    <property type="match status" value="1"/>
</dbReference>
<dbReference type="NCBIfam" id="TIGR00229">
    <property type="entry name" value="sensory_box"/>
    <property type="match status" value="5"/>
</dbReference>
<keyword evidence="5" id="KW-0997">Cell inner membrane</keyword>
<evidence type="ECO:0000256" key="5">
    <source>
        <dbReference type="ARBA" id="ARBA00022519"/>
    </source>
</evidence>
<dbReference type="InterPro" id="IPR005467">
    <property type="entry name" value="His_kinase_dom"/>
</dbReference>
<evidence type="ECO:0000256" key="10">
    <source>
        <dbReference type="ARBA" id="ARBA00022989"/>
    </source>
</evidence>
<evidence type="ECO:0000256" key="1">
    <source>
        <dbReference type="ARBA" id="ARBA00000085"/>
    </source>
</evidence>
<keyword evidence="10" id="KW-1133">Transmembrane helix</keyword>
<name>A0ABX2G104_9BURK</name>
<dbReference type="PROSITE" id="PS50109">
    <property type="entry name" value="HIS_KIN"/>
    <property type="match status" value="1"/>
</dbReference>
<evidence type="ECO:0000256" key="11">
    <source>
        <dbReference type="ARBA" id="ARBA00023136"/>
    </source>
</evidence>
<dbReference type="PANTHER" id="PTHR43047:SF64">
    <property type="entry name" value="HISTIDINE KINASE CONTAINING CHEY-HOMOLOGOUS RECEIVER DOMAIN AND PAS DOMAIN-RELATED"/>
    <property type="match status" value="1"/>
</dbReference>
<feature type="modified residue" description="Phosphohistidine" evidence="12">
    <location>
        <position position="1531"/>
    </location>
</feature>
<dbReference type="PROSITE" id="PS50894">
    <property type="entry name" value="HPT"/>
    <property type="match status" value="1"/>
</dbReference>
<dbReference type="PANTHER" id="PTHR43047">
    <property type="entry name" value="TWO-COMPONENT HISTIDINE PROTEIN KINASE"/>
    <property type="match status" value="1"/>
</dbReference>
<dbReference type="Pfam" id="PF13185">
    <property type="entry name" value="GAF_2"/>
    <property type="match status" value="1"/>
</dbReference>
<evidence type="ECO:0000256" key="6">
    <source>
        <dbReference type="ARBA" id="ARBA00022679"/>
    </source>
</evidence>
<feature type="domain" description="HPt" evidence="18">
    <location>
        <begin position="1487"/>
        <end position="1591"/>
    </location>
</feature>
<dbReference type="EMBL" id="JABSNM010000005">
    <property type="protein sequence ID" value="NRT55720.1"/>
    <property type="molecule type" value="Genomic_DNA"/>
</dbReference>
<organism evidence="19 20">
    <name type="scientific">Sphaerotilus uruguayifluvii</name>
    <dbReference type="NCBI Taxonomy" id="2735897"/>
    <lineage>
        <taxon>Bacteria</taxon>
        <taxon>Pseudomonadati</taxon>
        <taxon>Pseudomonadota</taxon>
        <taxon>Betaproteobacteria</taxon>
        <taxon>Burkholderiales</taxon>
        <taxon>Sphaerotilaceae</taxon>
        <taxon>Sphaerotilus</taxon>
    </lineage>
</organism>
<keyword evidence="9" id="KW-0547">Nucleotide-binding</keyword>
<dbReference type="InterPro" id="IPR001789">
    <property type="entry name" value="Sig_transdc_resp-reg_receiver"/>
</dbReference>
<keyword evidence="11" id="KW-0472">Membrane</keyword>
<keyword evidence="9" id="KW-0067">ATP-binding</keyword>
<comment type="subcellular location">
    <subcellularLocation>
        <location evidence="2">Cell inner membrane</location>
        <topology evidence="2">Multi-pass membrane protein</topology>
    </subcellularLocation>
</comment>
<dbReference type="Pfam" id="PF02518">
    <property type="entry name" value="HATPase_c"/>
    <property type="match status" value="1"/>
</dbReference>
<dbReference type="InterPro" id="IPR013656">
    <property type="entry name" value="PAS_4"/>
</dbReference>
<feature type="domain" description="PAS" evidence="16">
    <location>
        <begin position="368"/>
        <end position="422"/>
    </location>
</feature>
<evidence type="ECO:0000259" key="16">
    <source>
        <dbReference type="PROSITE" id="PS50112"/>
    </source>
</evidence>
<dbReference type="InterPro" id="IPR008207">
    <property type="entry name" value="Sig_transdc_His_kin_Hpt_dom"/>
</dbReference>
<evidence type="ECO:0000256" key="13">
    <source>
        <dbReference type="PROSITE-ProRule" id="PRU00169"/>
    </source>
</evidence>
<gene>
    <name evidence="19" type="ORF">HNQ01_001450</name>
</gene>
<feature type="domain" description="PAC" evidence="17">
    <location>
        <begin position="84"/>
        <end position="136"/>
    </location>
</feature>
<dbReference type="InterPro" id="IPR003661">
    <property type="entry name" value="HisK_dim/P_dom"/>
</dbReference>
<dbReference type="CDD" id="cd00130">
    <property type="entry name" value="PAS"/>
    <property type="match status" value="4"/>
</dbReference>
<keyword evidence="6" id="KW-0808">Transferase</keyword>
<dbReference type="InterPro" id="IPR003018">
    <property type="entry name" value="GAF"/>
</dbReference>
<dbReference type="Pfam" id="PF13426">
    <property type="entry name" value="PAS_9"/>
    <property type="match status" value="2"/>
</dbReference>
<dbReference type="Pfam" id="PF00512">
    <property type="entry name" value="HisKA"/>
    <property type="match status" value="1"/>
</dbReference>
<dbReference type="RefSeq" id="WP_217427438.1">
    <property type="nucleotide sequence ID" value="NZ_JABSNM010000005.1"/>
</dbReference>
<feature type="domain" description="PAC" evidence="17">
    <location>
        <begin position="441"/>
        <end position="493"/>
    </location>
</feature>
<keyword evidence="7" id="KW-0812">Transmembrane</keyword>
<dbReference type="EC" id="2.7.13.3" evidence="3"/>
<feature type="domain" description="PAS" evidence="16">
    <location>
        <begin position="10"/>
        <end position="80"/>
    </location>
</feature>
<dbReference type="Proteomes" id="UP001516061">
    <property type="component" value="Unassembled WGS sequence"/>
</dbReference>
<dbReference type="Pfam" id="PF01627">
    <property type="entry name" value="Hpt"/>
    <property type="match status" value="1"/>
</dbReference>
<evidence type="ECO:0000313" key="19">
    <source>
        <dbReference type="EMBL" id="NRT55720.1"/>
    </source>
</evidence>
<dbReference type="PROSITE" id="PS50113">
    <property type="entry name" value="PAC"/>
    <property type="match status" value="2"/>
</dbReference>
<dbReference type="InterPro" id="IPR000700">
    <property type="entry name" value="PAS-assoc_C"/>
</dbReference>
<feature type="modified residue" description="4-aspartylphosphate" evidence="13">
    <location>
        <position position="1386"/>
    </location>
</feature>
<evidence type="ECO:0000256" key="2">
    <source>
        <dbReference type="ARBA" id="ARBA00004429"/>
    </source>
</evidence>
<comment type="catalytic activity">
    <reaction evidence="1">
        <text>ATP + protein L-histidine = ADP + protein N-phospho-L-histidine.</text>
        <dbReference type="EC" id="2.7.13.3"/>
    </reaction>
</comment>
<evidence type="ECO:0000259" key="17">
    <source>
        <dbReference type="PROSITE" id="PS50113"/>
    </source>
</evidence>
<dbReference type="Pfam" id="PF08448">
    <property type="entry name" value="PAS_4"/>
    <property type="match status" value="3"/>
</dbReference>
<evidence type="ECO:0000256" key="12">
    <source>
        <dbReference type="PROSITE-ProRule" id="PRU00110"/>
    </source>
</evidence>
<evidence type="ECO:0000256" key="4">
    <source>
        <dbReference type="ARBA" id="ARBA00022475"/>
    </source>
</evidence>
<dbReference type="PROSITE" id="PS50110">
    <property type="entry name" value="RESPONSE_REGULATORY"/>
    <property type="match status" value="1"/>
</dbReference>
<keyword evidence="20" id="KW-1185">Reference proteome</keyword>
<evidence type="ECO:0000259" key="18">
    <source>
        <dbReference type="PROSITE" id="PS50894"/>
    </source>
</evidence>
<dbReference type="CDD" id="cd16922">
    <property type="entry name" value="HATPase_EvgS-ArcB-TorS-like"/>
    <property type="match status" value="1"/>
</dbReference>
<feature type="domain" description="Histidine kinase" evidence="14">
    <location>
        <begin position="1080"/>
        <end position="1303"/>
    </location>
</feature>
<keyword evidence="8" id="KW-0418">Kinase</keyword>